<keyword evidence="1" id="KW-0472">Membrane</keyword>
<protein>
    <submittedName>
        <fullName evidence="3">Glycosyltransferase, GT2 family</fullName>
    </submittedName>
</protein>
<feature type="transmembrane region" description="Helical" evidence="1">
    <location>
        <begin position="238"/>
        <end position="265"/>
    </location>
</feature>
<dbReference type="Gene3D" id="3.90.550.10">
    <property type="entry name" value="Spore Coat Polysaccharide Biosynthesis Protein SpsA, Chain A"/>
    <property type="match status" value="1"/>
</dbReference>
<dbReference type="InterPro" id="IPR001173">
    <property type="entry name" value="Glyco_trans_2-like"/>
</dbReference>
<dbReference type="InterPro" id="IPR029044">
    <property type="entry name" value="Nucleotide-diphossugar_trans"/>
</dbReference>
<keyword evidence="4" id="KW-1185">Reference proteome</keyword>
<reference evidence="4" key="1">
    <citation type="submission" date="2016-10" db="EMBL/GenBank/DDBJ databases">
        <authorList>
            <person name="Varghese N."/>
            <person name="Submissions S."/>
        </authorList>
    </citation>
    <scope>NUCLEOTIDE SEQUENCE [LARGE SCALE GENOMIC DNA]</scope>
    <source>
        <strain evidence="4">DSM 29303</strain>
    </source>
</reference>
<name>A0A1H2ZMR6_9RHOB</name>
<dbReference type="AlphaFoldDB" id="A0A1H2ZMR6"/>
<organism evidence="3 4">
    <name type="scientific">Paracoccus sanguinis</name>
    <dbReference type="NCBI Taxonomy" id="1545044"/>
    <lineage>
        <taxon>Bacteria</taxon>
        <taxon>Pseudomonadati</taxon>
        <taxon>Pseudomonadota</taxon>
        <taxon>Alphaproteobacteria</taxon>
        <taxon>Rhodobacterales</taxon>
        <taxon>Paracoccaceae</taxon>
        <taxon>Paracoccus</taxon>
    </lineage>
</organism>
<dbReference type="RefSeq" id="WP_036733967.1">
    <property type="nucleotide sequence ID" value="NZ_JRKP01000051.1"/>
</dbReference>
<dbReference type="STRING" id="1545044.SAMN05444276_103146"/>
<dbReference type="Proteomes" id="UP000182944">
    <property type="component" value="Unassembled WGS sequence"/>
</dbReference>
<dbReference type="PANTHER" id="PTHR43646:SF6">
    <property type="entry name" value="PRE-MYCOFACTOCIN GLYCOSYLTRANSFERASE"/>
    <property type="match status" value="1"/>
</dbReference>
<dbReference type="PANTHER" id="PTHR43646">
    <property type="entry name" value="GLYCOSYLTRANSFERASE"/>
    <property type="match status" value="1"/>
</dbReference>
<keyword evidence="3" id="KW-0808">Transferase</keyword>
<evidence type="ECO:0000256" key="1">
    <source>
        <dbReference type="SAM" id="Phobius"/>
    </source>
</evidence>
<evidence type="ECO:0000259" key="2">
    <source>
        <dbReference type="Pfam" id="PF00535"/>
    </source>
</evidence>
<evidence type="ECO:0000313" key="4">
    <source>
        <dbReference type="Proteomes" id="UP000182944"/>
    </source>
</evidence>
<dbReference type="EMBL" id="FNNA01000003">
    <property type="protein sequence ID" value="SDX18611.1"/>
    <property type="molecule type" value="Genomic_DNA"/>
</dbReference>
<feature type="domain" description="Glycosyltransferase 2-like" evidence="2">
    <location>
        <begin position="9"/>
        <end position="121"/>
    </location>
</feature>
<accession>A0A1H2ZMR6</accession>
<keyword evidence="1" id="KW-1133">Transmembrane helix</keyword>
<dbReference type="SUPFAM" id="SSF53448">
    <property type="entry name" value="Nucleotide-diphospho-sugar transferases"/>
    <property type="match status" value="1"/>
</dbReference>
<dbReference type="GO" id="GO:0016740">
    <property type="term" value="F:transferase activity"/>
    <property type="evidence" value="ECO:0007669"/>
    <property type="project" value="UniProtKB-KW"/>
</dbReference>
<sequence>MVAVAIGRNEGERLVRCIASLKAQPDLARVIYVDSGSTDGSAARAAGMGAEVVALDLSRPFTAARARNAGAAAAAREGAPAFVQFVDGDCEVAPGWIAQGLAALDADPRLGVVAGRRRERAPDATLYNAACDAEWDTPVGPTRAVGGDMLVRWPALAAAGFFRESLIAGEEPELCLRLARAGWGIARLDAEMTRHDADMHRLWQWWRRSRRAGHAFAEVSWLHRAGPERIWQRETRRAVGWAALPVVAAGAGVVTPWAWLALAALPAQVVRIARRDPRPHRRWGRAVLTVAGKLPEAVGVAEFHLRRLGGRGRARLIEYK</sequence>
<proteinExistence type="predicted"/>
<gene>
    <name evidence="3" type="ORF">SAMN05444276_103146</name>
</gene>
<dbReference type="Pfam" id="PF00535">
    <property type="entry name" value="Glycos_transf_2"/>
    <property type="match status" value="1"/>
</dbReference>
<evidence type="ECO:0000313" key="3">
    <source>
        <dbReference type="EMBL" id="SDX18611.1"/>
    </source>
</evidence>
<keyword evidence="1" id="KW-0812">Transmembrane</keyword>